<dbReference type="Proteomes" id="UP000013909">
    <property type="component" value="Unassembled WGS sequence"/>
</dbReference>
<dbReference type="InterPro" id="IPR032466">
    <property type="entry name" value="Metal_Hydrolase"/>
</dbReference>
<dbReference type="NCBIfam" id="NF006689">
    <property type="entry name" value="PRK09237.1"/>
    <property type="match status" value="1"/>
</dbReference>
<evidence type="ECO:0000313" key="5">
    <source>
        <dbReference type="EMBL" id="EON75174.1"/>
    </source>
</evidence>
<dbReference type="SUPFAM" id="SSF51338">
    <property type="entry name" value="Composite domain of metallo-dependent hydrolases"/>
    <property type="match status" value="1"/>
</dbReference>
<feature type="signal peptide" evidence="3">
    <location>
        <begin position="1"/>
        <end position="22"/>
    </location>
</feature>
<evidence type="ECO:0000256" key="2">
    <source>
        <dbReference type="PIRSR" id="PIRSR039004-2"/>
    </source>
</evidence>
<dbReference type="Gene3D" id="2.30.40.10">
    <property type="entry name" value="Urease, subunit C, domain 1"/>
    <property type="match status" value="1"/>
</dbReference>
<keyword evidence="3" id="KW-0732">Signal</keyword>
<accession>R7ZME1</accession>
<dbReference type="AlphaFoldDB" id="R7ZME1"/>
<dbReference type="PANTHER" id="PTHR42717">
    <property type="entry name" value="DIHYDROOROTASE-RELATED"/>
    <property type="match status" value="1"/>
</dbReference>
<reference evidence="5 6" key="1">
    <citation type="submission" date="2013-02" db="EMBL/GenBank/DDBJ databases">
        <title>A novel strain isolated from Lonar lake, Maharashtra, India.</title>
        <authorList>
            <person name="Singh A."/>
        </authorList>
    </citation>
    <scope>NUCLEOTIDE SEQUENCE [LARGE SCALE GENOMIC DNA]</scope>
    <source>
        <strain evidence="5 6">AK24</strain>
    </source>
</reference>
<keyword evidence="5" id="KW-0378">Hydrolase</keyword>
<protein>
    <submittedName>
        <fullName evidence="5">Amidohydrolase</fullName>
    </submittedName>
</protein>
<comment type="caution">
    <text evidence="5">The sequence shown here is derived from an EMBL/GenBank/DDBJ whole genome shotgun (WGS) entry which is preliminary data.</text>
</comment>
<dbReference type="STRING" id="1232681.ADIS_4345"/>
<feature type="chain" id="PRO_5004451655" evidence="3">
    <location>
        <begin position="23"/>
        <end position="420"/>
    </location>
</feature>
<dbReference type="RefSeq" id="WP_010856458.1">
    <property type="nucleotide sequence ID" value="NZ_AQHR01000110.1"/>
</dbReference>
<keyword evidence="1" id="KW-0479">Metal-binding</keyword>
<dbReference type="OrthoDB" id="9775607at2"/>
<dbReference type="Pfam" id="PF01979">
    <property type="entry name" value="Amidohydro_1"/>
    <property type="match status" value="1"/>
</dbReference>
<dbReference type="PIRSF" id="PIRSF039004">
    <property type="entry name" value="ADE_EF_0837"/>
    <property type="match status" value="1"/>
</dbReference>
<dbReference type="EMBL" id="AQHR01000110">
    <property type="protein sequence ID" value="EON75174.1"/>
    <property type="molecule type" value="Genomic_DNA"/>
</dbReference>
<feature type="binding site" evidence="1">
    <location>
        <position position="87"/>
    </location>
    <ligand>
        <name>Zn(2+)</name>
        <dbReference type="ChEBI" id="CHEBI:29105"/>
        <label>1</label>
    </ligand>
</feature>
<feature type="binding site" evidence="1">
    <location>
        <position position="309"/>
    </location>
    <ligand>
        <name>Zn(2+)</name>
        <dbReference type="ChEBI" id="CHEBI:29105"/>
        <label>1</label>
    </ligand>
</feature>
<organism evidence="5 6">
    <name type="scientific">Lunatimonas lonarensis</name>
    <dbReference type="NCBI Taxonomy" id="1232681"/>
    <lineage>
        <taxon>Bacteria</taxon>
        <taxon>Pseudomonadati</taxon>
        <taxon>Bacteroidota</taxon>
        <taxon>Cytophagia</taxon>
        <taxon>Cytophagales</taxon>
        <taxon>Cyclobacteriaceae</taxon>
    </lineage>
</organism>
<evidence type="ECO:0000256" key="3">
    <source>
        <dbReference type="SAM" id="SignalP"/>
    </source>
</evidence>
<feature type="binding site" description="via carbamate group" evidence="1">
    <location>
        <position position="188"/>
    </location>
    <ligand>
        <name>Zn(2+)</name>
        <dbReference type="ChEBI" id="CHEBI:29105"/>
        <label>1</label>
    </ligand>
</feature>
<evidence type="ECO:0000313" key="6">
    <source>
        <dbReference type="Proteomes" id="UP000013909"/>
    </source>
</evidence>
<dbReference type="InterPro" id="IPR020043">
    <property type="entry name" value="Deacetylase_Atu3266-like"/>
</dbReference>
<feature type="domain" description="Amidohydrolase-related" evidence="4">
    <location>
        <begin position="292"/>
        <end position="405"/>
    </location>
</feature>
<feature type="modified residue" description="N6-carboxylysine" evidence="2">
    <location>
        <position position="188"/>
    </location>
</feature>
<sequence>MMKKVRLLVALMAFLASGALLAQEYDIVIKGGHVIDAKSGTNGLRDVAIKDGKVARIAASIPGDGATQVVNAKGMLVVPGLIDIHGHNFAGTRENSYLSDGLTAVDPDGYTFRVGVTTIVDCGGPGWKNIHIFKQNIIDPSRTRVLAFMNIVGEGMRGGAWEQDTTDMNAEITAQAALKYKEHVVGFKVAHYARRDWTPIDRAVQAGNIANMPVIIDFGGSMAFAPLRLRELFFERLRPGDIYTHTFAELGGAREPIVDYETRQFKPFVREAQEHGIVFDVGYGGASFDFRQAIPAIKAGFLPNTISTDLHKGSMNAAMKDILNIMSKFLAMGVDLDKVIEMSTWAPAQVINREMLGNLSEGGIADVAILQLREGDFGFWDRNGYKIEGDKRFECQMTIRDGRIVYDLNGIANPVVVSRR</sequence>
<dbReference type="SUPFAM" id="SSF51556">
    <property type="entry name" value="Metallo-dependent hydrolases"/>
    <property type="match status" value="1"/>
</dbReference>
<feature type="binding site" evidence="1">
    <location>
        <position position="85"/>
    </location>
    <ligand>
        <name>Zn(2+)</name>
        <dbReference type="ChEBI" id="CHEBI:29105"/>
        <label>1</label>
    </ligand>
</feature>
<dbReference type="InterPro" id="IPR011059">
    <property type="entry name" value="Metal-dep_hydrolase_composite"/>
</dbReference>
<dbReference type="GO" id="GO:0019213">
    <property type="term" value="F:deacetylase activity"/>
    <property type="evidence" value="ECO:0007669"/>
    <property type="project" value="InterPro"/>
</dbReference>
<keyword evidence="6" id="KW-1185">Reference proteome</keyword>
<feature type="binding site" description="via carbamate group" evidence="1">
    <location>
        <position position="188"/>
    </location>
    <ligand>
        <name>Zn(2+)</name>
        <dbReference type="ChEBI" id="CHEBI:29105"/>
        <label>2</label>
    </ligand>
</feature>
<feature type="binding site" evidence="1">
    <location>
        <position position="245"/>
    </location>
    <ligand>
        <name>Zn(2+)</name>
        <dbReference type="ChEBI" id="CHEBI:29105"/>
        <label>2</label>
    </ligand>
</feature>
<dbReference type="GO" id="GO:0016810">
    <property type="term" value="F:hydrolase activity, acting on carbon-nitrogen (but not peptide) bonds"/>
    <property type="evidence" value="ECO:0007669"/>
    <property type="project" value="InterPro"/>
</dbReference>
<evidence type="ECO:0000256" key="1">
    <source>
        <dbReference type="PIRSR" id="PIRSR039004-1"/>
    </source>
</evidence>
<dbReference type="GO" id="GO:0046872">
    <property type="term" value="F:metal ion binding"/>
    <property type="evidence" value="ECO:0007669"/>
    <property type="project" value="UniProtKB-KW"/>
</dbReference>
<dbReference type="PANTHER" id="PTHR42717:SF1">
    <property type="entry name" value="IMIDAZOLONEPROPIONASE AND RELATED AMIDOHYDROLASES"/>
    <property type="match status" value="1"/>
</dbReference>
<evidence type="ECO:0000259" key="4">
    <source>
        <dbReference type="Pfam" id="PF01979"/>
    </source>
</evidence>
<gene>
    <name evidence="5" type="ORF">ADIS_4345</name>
</gene>
<dbReference type="InterPro" id="IPR006680">
    <property type="entry name" value="Amidohydro-rel"/>
</dbReference>
<keyword evidence="1" id="KW-0862">Zinc</keyword>
<dbReference type="PATRIC" id="fig|1288963.3.peg.4333"/>
<name>R7ZME1_9BACT</name>
<dbReference type="Gene3D" id="3.20.20.140">
    <property type="entry name" value="Metal-dependent hydrolases"/>
    <property type="match status" value="1"/>
</dbReference>
<proteinExistence type="predicted"/>